<gene>
    <name evidence="2" type="ORF">BCR33DRAFT_426716</name>
</gene>
<dbReference type="Proteomes" id="UP000193642">
    <property type="component" value="Unassembled WGS sequence"/>
</dbReference>
<organism evidence="2 3">
    <name type="scientific">Rhizoclosmatium globosum</name>
    <dbReference type="NCBI Taxonomy" id="329046"/>
    <lineage>
        <taxon>Eukaryota</taxon>
        <taxon>Fungi</taxon>
        <taxon>Fungi incertae sedis</taxon>
        <taxon>Chytridiomycota</taxon>
        <taxon>Chytridiomycota incertae sedis</taxon>
        <taxon>Chytridiomycetes</taxon>
        <taxon>Chytridiales</taxon>
        <taxon>Chytriomycetaceae</taxon>
        <taxon>Rhizoclosmatium</taxon>
    </lineage>
</organism>
<keyword evidence="3" id="KW-1185">Reference proteome</keyword>
<evidence type="ECO:0000256" key="1">
    <source>
        <dbReference type="SAM" id="MobiDB-lite"/>
    </source>
</evidence>
<comment type="caution">
    <text evidence="2">The sequence shown here is derived from an EMBL/GenBank/DDBJ whole genome shotgun (WGS) entry which is preliminary data.</text>
</comment>
<feature type="region of interest" description="Disordered" evidence="1">
    <location>
        <begin position="1"/>
        <end position="25"/>
    </location>
</feature>
<dbReference type="AlphaFoldDB" id="A0A1Y2BV48"/>
<name>A0A1Y2BV48_9FUNG</name>
<proteinExistence type="predicted"/>
<evidence type="ECO:0000313" key="2">
    <source>
        <dbReference type="EMBL" id="ORY38613.1"/>
    </source>
</evidence>
<dbReference type="OrthoDB" id="9979195at2759"/>
<sequence length="112" mass="12909">MMLSTPRSKRRRVDTQSPSPRSLLTDAELLARVMNPSCQYTPTIQKSPTSPRKRVFGRELQVNMSGAIVGGRNPLLIVVKPFEEEDWENVDPKWTRTAKKDDIIEFKMLHRT</sequence>
<protein>
    <submittedName>
        <fullName evidence="2">Uncharacterized protein</fullName>
    </submittedName>
</protein>
<reference evidence="2 3" key="1">
    <citation type="submission" date="2016-07" db="EMBL/GenBank/DDBJ databases">
        <title>Pervasive Adenine N6-methylation of Active Genes in Fungi.</title>
        <authorList>
            <consortium name="DOE Joint Genome Institute"/>
            <person name="Mondo S.J."/>
            <person name="Dannebaum R.O."/>
            <person name="Kuo R.C."/>
            <person name="Labutti K."/>
            <person name="Haridas S."/>
            <person name="Kuo A."/>
            <person name="Salamov A."/>
            <person name="Ahrendt S.R."/>
            <person name="Lipzen A."/>
            <person name="Sullivan W."/>
            <person name="Andreopoulos W.B."/>
            <person name="Clum A."/>
            <person name="Lindquist E."/>
            <person name="Daum C."/>
            <person name="Ramamoorthy G.K."/>
            <person name="Gryganskyi A."/>
            <person name="Culley D."/>
            <person name="Magnuson J.K."/>
            <person name="James T.Y."/>
            <person name="O'Malley M.A."/>
            <person name="Stajich J.E."/>
            <person name="Spatafora J.W."/>
            <person name="Visel A."/>
            <person name="Grigoriev I.V."/>
        </authorList>
    </citation>
    <scope>NUCLEOTIDE SEQUENCE [LARGE SCALE GENOMIC DNA]</scope>
    <source>
        <strain evidence="2 3">JEL800</strain>
    </source>
</reference>
<accession>A0A1Y2BV48</accession>
<dbReference type="EMBL" id="MCGO01000043">
    <property type="protein sequence ID" value="ORY38613.1"/>
    <property type="molecule type" value="Genomic_DNA"/>
</dbReference>
<evidence type="ECO:0000313" key="3">
    <source>
        <dbReference type="Proteomes" id="UP000193642"/>
    </source>
</evidence>